<protein>
    <recommendedName>
        <fullName evidence="5">DUF3558 domain-containing protein</fullName>
    </recommendedName>
</protein>
<evidence type="ECO:0000313" key="4">
    <source>
        <dbReference type="Proteomes" id="UP000245507"/>
    </source>
</evidence>
<keyword evidence="2" id="KW-0732">Signal</keyword>
<name>A0A316TQX8_9ACTN</name>
<accession>A0A316TQX8</accession>
<sequence>MRRAVLAVAAVLLLLLAGCDGGSSDDPEADPSTSAEAATTSADPGPVVECPRDTQEIDPALPDAVPAGATSVRLCDGGAGKVAPPGEALTTDVASVVDAVNAQPLARGGCADLRVPEFQLAFGYPDGARFVVAGRFSGCAELLVGSERRAKARPPLRTFVESLRTQLLDGTPPGPGVTAEELDCSQPAPAVAVFPPTDLAVAALCFGVVDRPADAVRVPIEDEELTTLVRSMQADTSSSQGSLDCAVFARKEYWIVGATAWGDPVTAQRGCFGLVVEGYEEWVPRGAALRIVRRLVAGAR</sequence>
<dbReference type="AlphaFoldDB" id="A0A316TQX8"/>
<feature type="signal peptide" evidence="2">
    <location>
        <begin position="1"/>
        <end position="22"/>
    </location>
</feature>
<dbReference type="Proteomes" id="UP000245507">
    <property type="component" value="Unassembled WGS sequence"/>
</dbReference>
<comment type="caution">
    <text evidence="3">The sequence shown here is derived from an EMBL/GenBank/DDBJ whole genome shotgun (WGS) entry which is preliminary data.</text>
</comment>
<organism evidence="3 4">
    <name type="scientific">Nocardioides silvaticus</name>
    <dbReference type="NCBI Taxonomy" id="2201891"/>
    <lineage>
        <taxon>Bacteria</taxon>
        <taxon>Bacillati</taxon>
        <taxon>Actinomycetota</taxon>
        <taxon>Actinomycetes</taxon>
        <taxon>Propionibacteriales</taxon>
        <taxon>Nocardioidaceae</taxon>
        <taxon>Nocardioides</taxon>
    </lineage>
</organism>
<dbReference type="EMBL" id="QGDD01000001">
    <property type="protein sequence ID" value="PWN04654.1"/>
    <property type="molecule type" value="Genomic_DNA"/>
</dbReference>
<feature type="compositionally biased region" description="Low complexity" evidence="1">
    <location>
        <begin position="30"/>
        <end position="44"/>
    </location>
</feature>
<proteinExistence type="predicted"/>
<gene>
    <name evidence="3" type="ORF">DJ010_03265</name>
</gene>
<evidence type="ECO:0000313" key="3">
    <source>
        <dbReference type="EMBL" id="PWN04654.1"/>
    </source>
</evidence>
<dbReference type="PROSITE" id="PS51257">
    <property type="entry name" value="PROKAR_LIPOPROTEIN"/>
    <property type="match status" value="1"/>
</dbReference>
<evidence type="ECO:0008006" key="5">
    <source>
        <dbReference type="Google" id="ProtNLM"/>
    </source>
</evidence>
<evidence type="ECO:0000256" key="1">
    <source>
        <dbReference type="SAM" id="MobiDB-lite"/>
    </source>
</evidence>
<feature type="chain" id="PRO_5039560642" description="DUF3558 domain-containing protein" evidence="2">
    <location>
        <begin position="23"/>
        <end position="300"/>
    </location>
</feature>
<evidence type="ECO:0000256" key="2">
    <source>
        <dbReference type="SAM" id="SignalP"/>
    </source>
</evidence>
<reference evidence="3 4" key="1">
    <citation type="submission" date="2018-05" db="EMBL/GenBank/DDBJ databases">
        <title>Nocardioides silvaticus genome.</title>
        <authorList>
            <person name="Li C."/>
            <person name="Wang G."/>
        </authorList>
    </citation>
    <scope>NUCLEOTIDE SEQUENCE [LARGE SCALE GENOMIC DNA]</scope>
    <source>
        <strain evidence="3 4">CCTCC AB 2018079</strain>
    </source>
</reference>
<feature type="region of interest" description="Disordered" evidence="1">
    <location>
        <begin position="22"/>
        <end position="47"/>
    </location>
</feature>
<keyword evidence="4" id="KW-1185">Reference proteome</keyword>